<dbReference type="GO" id="GO:0003677">
    <property type="term" value="F:DNA binding"/>
    <property type="evidence" value="ECO:0007669"/>
    <property type="project" value="UniProtKB-KW"/>
</dbReference>
<sequence length="183" mass="20370">MGYLSDIARFADLLAQEISDGDYAEGLPTESALAGRLCITIWGARRVYEALRERGLVYTVQGKGSFVVTSGGEGAARAERLGVRDLITDRLEFEIRSRQIAVGARIWRDEMARDYGVGRETVRAALRPLIHRDLVAILARRGTVVLPERCWSVPTDEMRDRVEKARGGEMPSAFMREGELTGE</sequence>
<dbReference type="InterPro" id="IPR000524">
    <property type="entry name" value="Tscrpt_reg_HTH_GntR"/>
</dbReference>
<dbReference type="Gene3D" id="1.10.10.10">
    <property type="entry name" value="Winged helix-like DNA-binding domain superfamily/Winged helix DNA-binding domain"/>
    <property type="match status" value="2"/>
</dbReference>
<proteinExistence type="predicted"/>
<dbReference type="EMBL" id="BLAF01000028">
    <property type="protein sequence ID" value="GES22154.1"/>
    <property type="molecule type" value="Genomic_DNA"/>
</dbReference>
<dbReference type="AlphaFoldDB" id="A0A5M3XLN5"/>
<evidence type="ECO:0000259" key="4">
    <source>
        <dbReference type="PROSITE" id="PS50949"/>
    </source>
</evidence>
<dbReference type="Proteomes" id="UP000377595">
    <property type="component" value="Unassembled WGS sequence"/>
</dbReference>
<organism evidence="5 6">
    <name type="scientific">Acrocarpospora pleiomorpha</name>
    <dbReference type="NCBI Taxonomy" id="90975"/>
    <lineage>
        <taxon>Bacteria</taxon>
        <taxon>Bacillati</taxon>
        <taxon>Actinomycetota</taxon>
        <taxon>Actinomycetes</taxon>
        <taxon>Streptosporangiales</taxon>
        <taxon>Streptosporangiaceae</taxon>
        <taxon>Acrocarpospora</taxon>
    </lineage>
</organism>
<keyword evidence="6" id="KW-1185">Reference proteome</keyword>
<dbReference type="SUPFAM" id="SSF46785">
    <property type="entry name" value="Winged helix' DNA-binding domain"/>
    <property type="match status" value="2"/>
</dbReference>
<dbReference type="GO" id="GO:0003700">
    <property type="term" value="F:DNA-binding transcription factor activity"/>
    <property type="evidence" value="ECO:0007669"/>
    <property type="project" value="InterPro"/>
</dbReference>
<dbReference type="InterPro" id="IPR036388">
    <property type="entry name" value="WH-like_DNA-bd_sf"/>
</dbReference>
<keyword evidence="3" id="KW-0804">Transcription</keyword>
<dbReference type="InterPro" id="IPR050679">
    <property type="entry name" value="Bact_HTH_transcr_reg"/>
</dbReference>
<evidence type="ECO:0000256" key="2">
    <source>
        <dbReference type="ARBA" id="ARBA00023125"/>
    </source>
</evidence>
<dbReference type="PROSITE" id="PS50949">
    <property type="entry name" value="HTH_GNTR"/>
    <property type="match status" value="1"/>
</dbReference>
<dbReference type="Pfam" id="PF00392">
    <property type="entry name" value="GntR"/>
    <property type="match status" value="1"/>
</dbReference>
<keyword evidence="1" id="KW-0805">Transcription regulation</keyword>
<name>A0A5M3XLN5_9ACTN</name>
<keyword evidence="2" id="KW-0238">DNA-binding</keyword>
<evidence type="ECO:0000313" key="5">
    <source>
        <dbReference type="EMBL" id="GES22154.1"/>
    </source>
</evidence>
<dbReference type="PANTHER" id="PTHR44846">
    <property type="entry name" value="MANNOSYL-D-GLYCERATE TRANSPORT/METABOLISM SYSTEM REPRESSOR MNGR-RELATED"/>
    <property type="match status" value="1"/>
</dbReference>
<dbReference type="SMART" id="SM00345">
    <property type="entry name" value="HTH_GNTR"/>
    <property type="match status" value="2"/>
</dbReference>
<evidence type="ECO:0000256" key="3">
    <source>
        <dbReference type="ARBA" id="ARBA00023163"/>
    </source>
</evidence>
<comment type="caution">
    <text evidence="5">The sequence shown here is derived from an EMBL/GenBank/DDBJ whole genome shotgun (WGS) entry which is preliminary data.</text>
</comment>
<dbReference type="GO" id="GO:0045892">
    <property type="term" value="P:negative regulation of DNA-templated transcription"/>
    <property type="evidence" value="ECO:0007669"/>
    <property type="project" value="TreeGrafter"/>
</dbReference>
<reference evidence="5 6" key="1">
    <citation type="submission" date="2019-10" db="EMBL/GenBank/DDBJ databases">
        <title>Whole genome shotgun sequence of Acrocarpospora pleiomorpha NBRC 16267.</title>
        <authorList>
            <person name="Ichikawa N."/>
            <person name="Kimura A."/>
            <person name="Kitahashi Y."/>
            <person name="Komaki H."/>
            <person name="Oguchi A."/>
        </authorList>
    </citation>
    <scope>NUCLEOTIDE SEQUENCE [LARGE SCALE GENOMIC DNA]</scope>
    <source>
        <strain evidence="5 6">NBRC 16267</strain>
    </source>
</reference>
<evidence type="ECO:0000256" key="1">
    <source>
        <dbReference type="ARBA" id="ARBA00023015"/>
    </source>
</evidence>
<accession>A0A5M3XLN5</accession>
<dbReference type="PANTHER" id="PTHR44846:SF1">
    <property type="entry name" value="MANNOSYL-D-GLYCERATE TRANSPORT_METABOLISM SYSTEM REPRESSOR MNGR-RELATED"/>
    <property type="match status" value="1"/>
</dbReference>
<evidence type="ECO:0000313" key="6">
    <source>
        <dbReference type="Proteomes" id="UP000377595"/>
    </source>
</evidence>
<dbReference type="RefSeq" id="WP_170321649.1">
    <property type="nucleotide sequence ID" value="NZ_BAAAHM010000016.1"/>
</dbReference>
<feature type="domain" description="HTH gntR-type" evidence="4">
    <location>
        <begin position="81"/>
        <end position="148"/>
    </location>
</feature>
<gene>
    <name evidence="5" type="ORF">Aple_050510</name>
</gene>
<protein>
    <recommendedName>
        <fullName evidence="4">HTH gntR-type domain-containing protein</fullName>
    </recommendedName>
</protein>
<dbReference type="InterPro" id="IPR036390">
    <property type="entry name" value="WH_DNA-bd_sf"/>
</dbReference>